<gene>
    <name evidence="11" type="ORF">ACFQFF_23095</name>
</gene>
<dbReference type="InterPro" id="IPR050763">
    <property type="entry name" value="ABC_transporter_ATP-binding"/>
</dbReference>
<evidence type="ECO:0000313" key="11">
    <source>
        <dbReference type="EMBL" id="MFC6504312.1"/>
    </source>
</evidence>
<dbReference type="PANTHER" id="PTHR42711:SF19">
    <property type="entry name" value="DOXORUBICIN RESISTANCE ATP-BINDING PROTEIN DRRA"/>
    <property type="match status" value="1"/>
</dbReference>
<evidence type="ECO:0000313" key="12">
    <source>
        <dbReference type="Proteomes" id="UP001596321"/>
    </source>
</evidence>
<accession>A0ABW1Y1V8</accession>
<feature type="domain" description="ABC transporter" evidence="10">
    <location>
        <begin position="7"/>
        <end position="237"/>
    </location>
</feature>
<evidence type="ECO:0000256" key="1">
    <source>
        <dbReference type="ARBA" id="ARBA00004413"/>
    </source>
</evidence>
<evidence type="ECO:0000259" key="10">
    <source>
        <dbReference type="PROSITE" id="PS50893"/>
    </source>
</evidence>
<dbReference type="GO" id="GO:0005524">
    <property type="term" value="F:ATP binding"/>
    <property type="evidence" value="ECO:0007669"/>
    <property type="project" value="UniProtKB-KW"/>
</dbReference>
<keyword evidence="7" id="KW-0472">Membrane</keyword>
<organism evidence="11 12">
    <name type="scientific">Streptomyces plicatus</name>
    <dbReference type="NCBI Taxonomy" id="1922"/>
    <lineage>
        <taxon>Bacteria</taxon>
        <taxon>Bacillati</taxon>
        <taxon>Actinomycetota</taxon>
        <taxon>Actinomycetes</taxon>
        <taxon>Kitasatosporales</taxon>
        <taxon>Streptomycetaceae</taxon>
        <taxon>Streptomyces</taxon>
        <taxon>Streptomyces rochei group</taxon>
    </lineage>
</organism>
<dbReference type="InterPro" id="IPR003439">
    <property type="entry name" value="ABC_transporter-like_ATP-bd"/>
</dbReference>
<comment type="subcellular location">
    <subcellularLocation>
        <location evidence="1">Cell membrane</location>
        <topology evidence="1">Peripheral membrane protein</topology>
        <orientation evidence="1">Cytoplasmic side</orientation>
    </subcellularLocation>
</comment>
<dbReference type="NCBIfam" id="TIGR01188">
    <property type="entry name" value="drrA"/>
    <property type="match status" value="1"/>
</dbReference>
<keyword evidence="4" id="KW-0547">Nucleotide-binding</keyword>
<reference evidence="12" key="1">
    <citation type="journal article" date="2019" name="Int. J. Syst. Evol. Microbiol.">
        <title>The Global Catalogue of Microorganisms (GCM) 10K type strain sequencing project: providing services to taxonomists for standard genome sequencing and annotation.</title>
        <authorList>
            <consortium name="The Broad Institute Genomics Platform"/>
            <consortium name="The Broad Institute Genome Sequencing Center for Infectious Disease"/>
            <person name="Wu L."/>
            <person name="Ma J."/>
        </authorList>
    </citation>
    <scope>NUCLEOTIDE SEQUENCE [LARGE SCALE GENOMIC DNA]</scope>
    <source>
        <strain evidence="12">JCM 4504</strain>
    </source>
</reference>
<dbReference type="Gene3D" id="3.40.50.300">
    <property type="entry name" value="P-loop containing nucleotide triphosphate hydrolases"/>
    <property type="match status" value="1"/>
</dbReference>
<evidence type="ECO:0000256" key="8">
    <source>
        <dbReference type="ARBA" id="ARBA00023251"/>
    </source>
</evidence>
<dbReference type="InterPro" id="IPR003593">
    <property type="entry name" value="AAA+_ATPase"/>
</dbReference>
<keyword evidence="6" id="KW-1278">Translocase</keyword>
<name>A0ABW1Y1V8_STRPL</name>
<comment type="caution">
    <text evidence="11">The sequence shown here is derived from an EMBL/GenBank/DDBJ whole genome shotgun (WGS) entry which is preliminary data.</text>
</comment>
<comment type="similarity">
    <text evidence="9">Belongs to the ABC transporter superfamily. Drug exporter-1 (DrugE1) (TC 3.A.1.105) family.</text>
</comment>
<evidence type="ECO:0000256" key="5">
    <source>
        <dbReference type="ARBA" id="ARBA00022840"/>
    </source>
</evidence>
<dbReference type="InterPro" id="IPR005894">
    <property type="entry name" value="DrrA"/>
</dbReference>
<keyword evidence="2" id="KW-0813">Transport</keyword>
<evidence type="ECO:0000256" key="3">
    <source>
        <dbReference type="ARBA" id="ARBA00022475"/>
    </source>
</evidence>
<dbReference type="InterPro" id="IPR027417">
    <property type="entry name" value="P-loop_NTPase"/>
</dbReference>
<dbReference type="PROSITE" id="PS50893">
    <property type="entry name" value="ABC_TRANSPORTER_2"/>
    <property type="match status" value="1"/>
</dbReference>
<evidence type="ECO:0000256" key="9">
    <source>
        <dbReference type="ARBA" id="ARBA00049985"/>
    </source>
</evidence>
<keyword evidence="8" id="KW-0046">Antibiotic resistance</keyword>
<dbReference type="SUPFAM" id="SSF52540">
    <property type="entry name" value="P-loop containing nucleoside triphosphate hydrolases"/>
    <property type="match status" value="1"/>
</dbReference>
<dbReference type="PANTHER" id="PTHR42711">
    <property type="entry name" value="ABC TRANSPORTER ATP-BINDING PROTEIN"/>
    <property type="match status" value="1"/>
</dbReference>
<dbReference type="PROSITE" id="PS00211">
    <property type="entry name" value="ABC_TRANSPORTER_1"/>
    <property type="match status" value="1"/>
</dbReference>
<evidence type="ECO:0000256" key="2">
    <source>
        <dbReference type="ARBA" id="ARBA00022448"/>
    </source>
</evidence>
<protein>
    <submittedName>
        <fullName evidence="11">ATP-binding cassette domain-containing protein</fullName>
    </submittedName>
</protein>
<dbReference type="InterPro" id="IPR017871">
    <property type="entry name" value="ABC_transporter-like_CS"/>
</dbReference>
<dbReference type="Proteomes" id="UP001596321">
    <property type="component" value="Unassembled WGS sequence"/>
</dbReference>
<keyword evidence="3" id="KW-1003">Cell membrane</keyword>
<dbReference type="EMBL" id="JBHSUW010000001">
    <property type="protein sequence ID" value="MFC6504312.1"/>
    <property type="molecule type" value="Genomic_DNA"/>
</dbReference>
<evidence type="ECO:0000256" key="7">
    <source>
        <dbReference type="ARBA" id="ARBA00023136"/>
    </source>
</evidence>
<dbReference type="SMART" id="SM00382">
    <property type="entry name" value="AAA"/>
    <property type="match status" value="1"/>
</dbReference>
<keyword evidence="5 11" id="KW-0067">ATP-binding</keyword>
<proteinExistence type="inferred from homology"/>
<keyword evidence="12" id="KW-1185">Reference proteome</keyword>
<sequence>MERPSAIEAHGLAKSYGDVRVLRGIDLAIAPGTVFALLGPNGAGKTTTVRILATLLAADAGEARIAGRDIVAERSAVRRTISLTGQYAALDQELTGAENLRMMARLAGLSRAAARTRADELLARFRLTDAGHRRVGTYSGGMRRRLDLAASLVGEPAVVFLDEPTTGLDPRSRQEVWELVAGLADSGVTVLLTTQYLEEADRLADRIALMDGGLIVAEGTAAELKRRVADERLDLTLAGPEAYGTAERLLGDLVVRRDPNGLRLGVSTSGRADHVRELLDAVDPERRLVTRFAVHGTTLDDVFMALTGSPHHDVREEPAHV</sequence>
<evidence type="ECO:0000256" key="6">
    <source>
        <dbReference type="ARBA" id="ARBA00022967"/>
    </source>
</evidence>
<dbReference type="Pfam" id="PF00005">
    <property type="entry name" value="ABC_tran"/>
    <property type="match status" value="1"/>
</dbReference>
<evidence type="ECO:0000256" key="4">
    <source>
        <dbReference type="ARBA" id="ARBA00022741"/>
    </source>
</evidence>
<dbReference type="RefSeq" id="WP_246534189.1">
    <property type="nucleotide sequence ID" value="NZ_BMUJ01000001.1"/>
</dbReference>